<dbReference type="Pfam" id="PF13181">
    <property type="entry name" value="TPR_8"/>
    <property type="match status" value="1"/>
</dbReference>
<evidence type="ECO:0000256" key="3">
    <source>
        <dbReference type="ARBA" id="ARBA00022803"/>
    </source>
</evidence>
<dbReference type="GO" id="GO:0006570">
    <property type="term" value="P:tyrosine metabolic process"/>
    <property type="evidence" value="ECO:0007669"/>
    <property type="project" value="TreeGrafter"/>
</dbReference>
<dbReference type="PANTHER" id="PTHR21405">
    <property type="entry name" value="CDNA SEQUENCE BC021608"/>
    <property type="match status" value="1"/>
</dbReference>
<dbReference type="PROSITE" id="PS50005">
    <property type="entry name" value="TPR"/>
    <property type="match status" value="1"/>
</dbReference>
<protein>
    <submittedName>
        <fullName evidence="5">Tetratricopeptide repeat protein 36</fullName>
    </submittedName>
</protein>
<keyword evidence="2" id="KW-0677">Repeat</keyword>
<evidence type="ECO:0000313" key="5">
    <source>
        <dbReference type="EMBL" id="MBW20396.1"/>
    </source>
</evidence>
<evidence type="ECO:0000256" key="4">
    <source>
        <dbReference type="PROSITE-ProRule" id="PRU00339"/>
    </source>
</evidence>
<keyword evidence="3 4" id="KW-0802">TPR repeat</keyword>
<organism evidence="5">
    <name type="scientific">Centruroides hentzi</name>
    <dbReference type="NCBI Taxonomy" id="88313"/>
    <lineage>
        <taxon>Eukaryota</taxon>
        <taxon>Metazoa</taxon>
        <taxon>Ecdysozoa</taxon>
        <taxon>Arthropoda</taxon>
        <taxon>Chelicerata</taxon>
        <taxon>Arachnida</taxon>
        <taxon>Scorpiones</taxon>
        <taxon>Buthida</taxon>
        <taxon>Buthoidea</taxon>
        <taxon>Buthidae</taxon>
        <taxon>Centruroides</taxon>
    </lineage>
</organism>
<reference evidence="5" key="1">
    <citation type="journal article" date="2017" name="Toxicon">
        <title>Venom-gland transcriptomics and venom proteomics of the Hentz striped scorpion (Centruroides hentzi; Buthidae) reveal high toxin diversity in a harmless member of a lethal family.</title>
        <authorList>
            <person name="Ward M.J."/>
            <person name="Ellsworth S.A."/>
            <person name="Rokyta D.R."/>
        </authorList>
    </citation>
    <scope>NUCLEOTIDE SEQUENCE</scope>
    <source>
        <tissue evidence="5">Venom gland</tissue>
    </source>
</reference>
<feature type="repeat" description="TPR" evidence="4">
    <location>
        <begin position="46"/>
        <end position="79"/>
    </location>
</feature>
<dbReference type="InterPro" id="IPR011990">
    <property type="entry name" value="TPR-like_helical_dom_sf"/>
</dbReference>
<sequence>MATKHDRAVLNSLFNPLLPIGECVYDKDIPPELRDEEIATPESEEAKKLELEGVKAAETGQIDRAIEVFTKAIHLAPNRASSYNNRAQAYRLNRNTQGALEDLNNAINVSQGKGKACCQAYCQRALIHRLQGDNDAARKDFESSARLGSEFAKSQLVQMNPYAALCNQMLGQMLSQHQKVKDVE</sequence>
<dbReference type="FunFam" id="1.25.40.10:FF:000213">
    <property type="entry name" value="Tetratricopeptide repeat domain 36"/>
    <property type="match status" value="1"/>
</dbReference>
<dbReference type="PANTHER" id="PTHR21405:SF0">
    <property type="entry name" value="TETRATRICOPEPTIDE REPEAT PROTEIN 36"/>
    <property type="match status" value="1"/>
</dbReference>
<proteinExistence type="inferred from homology"/>
<dbReference type="SMART" id="SM00028">
    <property type="entry name" value="TPR"/>
    <property type="match status" value="3"/>
</dbReference>
<dbReference type="InterPro" id="IPR038906">
    <property type="entry name" value="TTC36"/>
</dbReference>
<accession>A0A2I9LPT0</accession>
<evidence type="ECO:0000256" key="1">
    <source>
        <dbReference type="ARBA" id="ARBA00006995"/>
    </source>
</evidence>
<dbReference type="InterPro" id="IPR019734">
    <property type="entry name" value="TPR_rpt"/>
</dbReference>
<dbReference type="EMBL" id="GFWZ01000406">
    <property type="protein sequence ID" value="MBW20396.1"/>
    <property type="molecule type" value="Transcribed_RNA"/>
</dbReference>
<comment type="similarity">
    <text evidence="1">Belongs to the TTC36 family.</text>
</comment>
<evidence type="ECO:0000256" key="2">
    <source>
        <dbReference type="ARBA" id="ARBA00022737"/>
    </source>
</evidence>
<dbReference type="AlphaFoldDB" id="A0A2I9LPT0"/>
<dbReference type="Pfam" id="PF13431">
    <property type="entry name" value="TPR_17"/>
    <property type="match status" value="1"/>
</dbReference>
<dbReference type="SUPFAM" id="SSF48452">
    <property type="entry name" value="TPR-like"/>
    <property type="match status" value="1"/>
</dbReference>
<name>A0A2I9LPT0_9SCOR</name>
<dbReference type="Gene3D" id="1.25.40.10">
    <property type="entry name" value="Tetratricopeptide repeat domain"/>
    <property type="match status" value="1"/>
</dbReference>